<proteinExistence type="predicted"/>
<dbReference type="Pfam" id="PF00149">
    <property type="entry name" value="Metallophos"/>
    <property type="match status" value="1"/>
</dbReference>
<dbReference type="SUPFAM" id="SSF56300">
    <property type="entry name" value="Metallo-dependent phosphatases"/>
    <property type="match status" value="1"/>
</dbReference>
<evidence type="ECO:0000259" key="1">
    <source>
        <dbReference type="Pfam" id="PF00149"/>
    </source>
</evidence>
<dbReference type="GO" id="GO:0030145">
    <property type="term" value="F:manganese ion binding"/>
    <property type="evidence" value="ECO:0007669"/>
    <property type="project" value="TreeGrafter"/>
</dbReference>
<protein>
    <recommendedName>
        <fullName evidence="1">Calcineurin-like phosphoesterase domain-containing protein</fullName>
    </recommendedName>
</protein>
<dbReference type="EMBL" id="SIDB01000004">
    <property type="protein sequence ID" value="KAI3433478.1"/>
    <property type="molecule type" value="Genomic_DNA"/>
</dbReference>
<dbReference type="InterPro" id="IPR004843">
    <property type="entry name" value="Calcineurin-like_PHP"/>
</dbReference>
<dbReference type="Gene3D" id="3.60.21.10">
    <property type="match status" value="1"/>
</dbReference>
<comment type="caution">
    <text evidence="2">The sequence shown here is derived from an EMBL/GenBank/DDBJ whole genome shotgun (WGS) entry which is preliminary data.</text>
</comment>
<gene>
    <name evidence="2" type="ORF">D9Q98_003290</name>
</gene>
<name>A0A9D4TSU8_CHLVU</name>
<reference evidence="2" key="2">
    <citation type="submission" date="2020-11" db="EMBL/GenBank/DDBJ databases">
        <authorList>
            <person name="Cecchin M."/>
            <person name="Marcolungo L."/>
            <person name="Rossato M."/>
            <person name="Girolomoni L."/>
            <person name="Cosentino E."/>
            <person name="Cuine S."/>
            <person name="Li-Beisson Y."/>
            <person name="Delledonne M."/>
            <person name="Ballottari M."/>
        </authorList>
    </citation>
    <scope>NUCLEOTIDE SEQUENCE</scope>
    <source>
        <strain evidence="2">211/11P</strain>
        <tissue evidence="2">Whole cell</tissue>
    </source>
</reference>
<dbReference type="GO" id="GO:0047631">
    <property type="term" value="F:ADP-ribose diphosphatase activity"/>
    <property type="evidence" value="ECO:0007669"/>
    <property type="project" value="TreeGrafter"/>
</dbReference>
<dbReference type="AlphaFoldDB" id="A0A9D4TSU8"/>
<organism evidence="2 3">
    <name type="scientific">Chlorella vulgaris</name>
    <name type="common">Green alga</name>
    <dbReference type="NCBI Taxonomy" id="3077"/>
    <lineage>
        <taxon>Eukaryota</taxon>
        <taxon>Viridiplantae</taxon>
        <taxon>Chlorophyta</taxon>
        <taxon>core chlorophytes</taxon>
        <taxon>Trebouxiophyceae</taxon>
        <taxon>Chlorellales</taxon>
        <taxon>Chlorellaceae</taxon>
        <taxon>Chlorella clade</taxon>
        <taxon>Chlorella</taxon>
    </lineage>
</organism>
<dbReference type="OrthoDB" id="9675250at2759"/>
<evidence type="ECO:0000313" key="2">
    <source>
        <dbReference type="EMBL" id="KAI3433478.1"/>
    </source>
</evidence>
<dbReference type="GO" id="GO:0047734">
    <property type="term" value="F:CDP-glycerol diphosphatase activity"/>
    <property type="evidence" value="ECO:0007669"/>
    <property type="project" value="TreeGrafter"/>
</dbReference>
<reference evidence="2" key="1">
    <citation type="journal article" date="2019" name="Plant J.">
        <title>Chlorella vulgaris genome assembly and annotation reveals the molecular basis for metabolic acclimation to high light conditions.</title>
        <authorList>
            <person name="Cecchin M."/>
            <person name="Marcolungo L."/>
            <person name="Rossato M."/>
            <person name="Girolomoni L."/>
            <person name="Cosentino E."/>
            <person name="Cuine S."/>
            <person name="Li-Beisson Y."/>
            <person name="Delledonne M."/>
            <person name="Ballottari M."/>
        </authorList>
    </citation>
    <scope>NUCLEOTIDE SEQUENCE</scope>
    <source>
        <strain evidence="2">211/11P</strain>
    </source>
</reference>
<feature type="domain" description="Calcineurin-like phosphoesterase" evidence="1">
    <location>
        <begin position="13"/>
        <end position="248"/>
    </location>
</feature>
<accession>A0A9D4TSU8</accession>
<dbReference type="PANTHER" id="PTHR16509">
    <property type="match status" value="1"/>
</dbReference>
<dbReference type="Proteomes" id="UP001055712">
    <property type="component" value="Unassembled WGS sequence"/>
</dbReference>
<evidence type="ECO:0000313" key="3">
    <source>
        <dbReference type="Proteomes" id="UP001055712"/>
    </source>
</evidence>
<dbReference type="GO" id="GO:0008663">
    <property type="term" value="F:2',3'-cyclic-nucleotide 2'-phosphodiesterase activity"/>
    <property type="evidence" value="ECO:0007669"/>
    <property type="project" value="TreeGrafter"/>
</dbReference>
<sequence>MAAPAPERPLFTLGVIADVQYADLDDGHTEGRVQRFRQAPSKLQAALNHLSTIQPSPSAVLHLGDIINGNHTPEQSNQEFDVVATIFEEASGQLRAVHVVGNHCLSVPRPVLLQRLRIPAPGYHTLSLGSGWRLVVLDTTEMSGHSGYHPDSWQYKEAQEFMAAHPLSPQNPQMSSWNGGVTRQQLEWLREELAAAAASGERVIVASHHQLGEGAARPTHMAWNWQAVQEVLLASPAFRIALAGHDHIGGYACIEGRHFVTVDGLLEAKPDSNAFAALHVYSSRAVVAGFGTVQSRELAV</sequence>
<dbReference type="InterPro" id="IPR029052">
    <property type="entry name" value="Metallo-depent_PP-like"/>
</dbReference>
<keyword evidence="3" id="KW-1185">Reference proteome</keyword>
<dbReference type="PANTHER" id="PTHR16509:SF8">
    <property type="entry name" value="MANGANESE-DEPENDENT ADP-RIBOSE_CDP-ALCOHOL DIPHOSPHATASE"/>
    <property type="match status" value="1"/>
</dbReference>